<comment type="similarity">
    <text evidence="1">Belongs to the nitrite and sulfite reductase 4Fe-4S domain family.</text>
</comment>
<feature type="domain" description="Nitrite/Sulfite reductase ferredoxin-like" evidence="9">
    <location>
        <begin position="311"/>
        <end position="374"/>
    </location>
</feature>
<dbReference type="Gene3D" id="3.30.413.10">
    <property type="entry name" value="Sulfite Reductase Hemoprotein, domain 1"/>
    <property type="match status" value="2"/>
</dbReference>
<dbReference type="Proteomes" id="UP001176021">
    <property type="component" value="Unassembled WGS sequence"/>
</dbReference>
<evidence type="ECO:0000256" key="6">
    <source>
        <dbReference type="ARBA" id="ARBA00023004"/>
    </source>
</evidence>
<reference evidence="10" key="1">
    <citation type="submission" date="2022-05" db="EMBL/GenBank/DDBJ databases">
        <title>Expanded diversity of anoxic marine methylotrophy in a Black Sea sulfate reducing microorganism.</title>
        <authorList>
            <person name="Fischer P.Q."/>
            <person name="Stams A.J.M."/>
            <person name="Villanueva L."/>
            <person name="Sousa D.Z."/>
        </authorList>
    </citation>
    <scope>NUCLEOTIDE SEQUENCE</scope>
    <source>
        <strain evidence="10">P130</strain>
    </source>
</reference>
<dbReference type="PRINTS" id="PR00397">
    <property type="entry name" value="SIROHAEM"/>
</dbReference>
<comment type="caution">
    <text evidence="10">The sequence shown here is derived from an EMBL/GenBank/DDBJ whole genome shotgun (WGS) entry which is preliminary data.</text>
</comment>
<organism evidence="10 11">
    <name type="scientific">Desulfosporosinus nitroreducens</name>
    <dbReference type="NCBI Taxonomy" id="2018668"/>
    <lineage>
        <taxon>Bacteria</taxon>
        <taxon>Bacillati</taxon>
        <taxon>Bacillota</taxon>
        <taxon>Clostridia</taxon>
        <taxon>Eubacteriales</taxon>
        <taxon>Desulfitobacteriaceae</taxon>
        <taxon>Desulfosporosinus</taxon>
    </lineage>
</organism>
<evidence type="ECO:0000256" key="2">
    <source>
        <dbReference type="ARBA" id="ARBA00022485"/>
    </source>
</evidence>
<dbReference type="PROSITE" id="PS00365">
    <property type="entry name" value="NIR_SIR"/>
    <property type="match status" value="1"/>
</dbReference>
<keyword evidence="7" id="KW-0411">Iron-sulfur</keyword>
<feature type="domain" description="Nitrite/sulphite reductase 4Fe-4S" evidence="8">
    <location>
        <begin position="391"/>
        <end position="533"/>
    </location>
</feature>
<dbReference type="SUPFAM" id="SSF56014">
    <property type="entry name" value="Nitrite and sulphite reductase 4Fe-4S domain-like"/>
    <property type="match status" value="2"/>
</dbReference>
<evidence type="ECO:0000256" key="4">
    <source>
        <dbReference type="ARBA" id="ARBA00022723"/>
    </source>
</evidence>
<dbReference type="InterPro" id="IPR036136">
    <property type="entry name" value="Nit/Sulf_reduc_fer-like_dom_sf"/>
</dbReference>
<keyword evidence="11" id="KW-1185">Reference proteome</keyword>
<evidence type="ECO:0000256" key="5">
    <source>
        <dbReference type="ARBA" id="ARBA00023002"/>
    </source>
</evidence>
<evidence type="ECO:0000313" key="10">
    <source>
        <dbReference type="EMBL" id="MDO0823492.1"/>
    </source>
</evidence>
<feature type="domain" description="Nitrite/sulphite reductase 4Fe-4S" evidence="8">
    <location>
        <begin position="133"/>
        <end position="284"/>
    </location>
</feature>
<dbReference type="InterPro" id="IPR005117">
    <property type="entry name" value="NiRdtase/SiRdtase_haem-b_fer"/>
</dbReference>
<keyword evidence="2" id="KW-0004">4Fe-4S</keyword>
<accession>A0ABT8QQ71</accession>
<evidence type="ECO:0000256" key="7">
    <source>
        <dbReference type="ARBA" id="ARBA00023014"/>
    </source>
</evidence>
<keyword evidence="3" id="KW-0349">Heme</keyword>
<evidence type="ECO:0000256" key="3">
    <source>
        <dbReference type="ARBA" id="ARBA00022617"/>
    </source>
</evidence>
<dbReference type="EMBL" id="JAMJEV010000008">
    <property type="protein sequence ID" value="MDO0823492.1"/>
    <property type="molecule type" value="Genomic_DNA"/>
</dbReference>
<evidence type="ECO:0000259" key="8">
    <source>
        <dbReference type="Pfam" id="PF01077"/>
    </source>
</evidence>
<dbReference type="SUPFAM" id="SSF55124">
    <property type="entry name" value="Nitrite/Sulfite reductase N-terminal domain-like"/>
    <property type="match status" value="2"/>
</dbReference>
<proteinExistence type="inferred from homology"/>
<dbReference type="Pfam" id="PF03460">
    <property type="entry name" value="NIR_SIR_ferr"/>
    <property type="match status" value="2"/>
</dbReference>
<keyword evidence="5" id="KW-0560">Oxidoreductase</keyword>
<sequence>MNKVWTTDYNELNDFEKLKLVNDGLDIVERLPKYQKSGFESIDLKERNLLKWAGVNVQKPRNAGYFLMRVKIPSGVMNSDQARVLATIAKDYGRGILDLTTRQAFQFHWLTIETIPMVMNILNKVDLQTIGSEGDCPRTIIGNPLAGIDPNETIDTRELVQEVSDYFQGNREFSNLPRKFKISISANVYNVGHAQINDLAFIPAIKKDGKTDRYGFHVYVGGGLSAQPYLAQKLNLFVHPGEVLKVSIAVTTLFRDYGYRKNRRHARLKFLLADWGKAKFETELLKLTGPLETAGIDLTRGWNAGYFYGVHPQKQSELNYVGLSVPLGRLSAEDLLEVAECADKYGDGSIRTCLSKNLVLANIPTENIAALLAEKIIRRFTPYPKPFVGYTVSCTGKEFCNLALVETKEFALRLAQTLDKKVKLDTPLRIHVNGCPNSCGHLQIADIGLRGTIEKLNGEAVEKFELSIGGSLGMSAGFATTLQGVIPSDRVHQVLEDFINFYKTQRHFQESFNDFVSRLGTETFQELLNPYIESPSKLACF</sequence>
<dbReference type="RefSeq" id="WP_302048838.1">
    <property type="nucleotide sequence ID" value="NZ_JAMJEV010000008.1"/>
</dbReference>
<gene>
    <name evidence="10" type="ORF">M8H41_11565</name>
</gene>
<evidence type="ECO:0000259" key="9">
    <source>
        <dbReference type="Pfam" id="PF03460"/>
    </source>
</evidence>
<evidence type="ECO:0000313" key="11">
    <source>
        <dbReference type="Proteomes" id="UP001176021"/>
    </source>
</evidence>
<dbReference type="InterPro" id="IPR051329">
    <property type="entry name" value="NIR_SIR_4Fe-4S"/>
</dbReference>
<dbReference type="PANTHER" id="PTHR32439">
    <property type="entry name" value="FERREDOXIN--NITRITE REDUCTASE, CHLOROPLASTIC"/>
    <property type="match status" value="1"/>
</dbReference>
<feature type="domain" description="Nitrite/Sulfite reductase ferredoxin-like" evidence="9">
    <location>
        <begin position="62"/>
        <end position="124"/>
    </location>
</feature>
<dbReference type="InterPro" id="IPR045854">
    <property type="entry name" value="NO2/SO3_Rdtase_4Fe4S_sf"/>
</dbReference>
<keyword evidence="6" id="KW-0408">Iron</keyword>
<dbReference type="PANTHER" id="PTHR32439:SF0">
    <property type="entry name" value="FERREDOXIN--NITRITE REDUCTASE, CHLOROPLASTIC"/>
    <property type="match status" value="1"/>
</dbReference>
<protein>
    <submittedName>
        <fullName evidence="10">Nitrite/sulfite reductase</fullName>
    </submittedName>
</protein>
<evidence type="ECO:0000256" key="1">
    <source>
        <dbReference type="ARBA" id="ARBA00010429"/>
    </source>
</evidence>
<dbReference type="InterPro" id="IPR006066">
    <property type="entry name" value="NO2/SO3_Rdtase_FeS/sirohaem_BS"/>
</dbReference>
<dbReference type="InterPro" id="IPR006067">
    <property type="entry name" value="NO2/SO3_Rdtase_4Fe4S_dom"/>
</dbReference>
<keyword evidence="4" id="KW-0479">Metal-binding</keyword>
<name>A0ABT8QQ71_9FIRM</name>
<dbReference type="Gene3D" id="3.90.480.20">
    <property type="match status" value="1"/>
</dbReference>
<dbReference type="Pfam" id="PF01077">
    <property type="entry name" value="NIR_SIR"/>
    <property type="match status" value="2"/>
</dbReference>